<dbReference type="EMBL" id="CP036275">
    <property type="protein sequence ID" value="QDU38434.1"/>
    <property type="molecule type" value="Genomic_DNA"/>
</dbReference>
<evidence type="ECO:0000313" key="4">
    <source>
        <dbReference type="Proteomes" id="UP000320496"/>
    </source>
</evidence>
<evidence type="ECO:0000313" key="3">
    <source>
        <dbReference type="EMBL" id="QDU38434.1"/>
    </source>
</evidence>
<reference evidence="3 4" key="1">
    <citation type="submission" date="2019-02" db="EMBL/GenBank/DDBJ databases">
        <title>Deep-cultivation of Planctomycetes and their phenomic and genomic characterization uncovers novel biology.</title>
        <authorList>
            <person name="Wiegand S."/>
            <person name="Jogler M."/>
            <person name="Boedeker C."/>
            <person name="Pinto D."/>
            <person name="Vollmers J."/>
            <person name="Rivas-Marin E."/>
            <person name="Kohn T."/>
            <person name="Peeters S.H."/>
            <person name="Heuer A."/>
            <person name="Rast P."/>
            <person name="Oberbeckmann S."/>
            <person name="Bunk B."/>
            <person name="Jeske O."/>
            <person name="Meyerdierks A."/>
            <person name="Storesund J.E."/>
            <person name="Kallscheuer N."/>
            <person name="Luecker S."/>
            <person name="Lage O.M."/>
            <person name="Pohl T."/>
            <person name="Merkel B.J."/>
            <person name="Hornburger P."/>
            <person name="Mueller R.-W."/>
            <person name="Bruemmer F."/>
            <person name="Labrenz M."/>
            <person name="Spormann A.M."/>
            <person name="Op den Camp H."/>
            <person name="Overmann J."/>
            <person name="Amann R."/>
            <person name="Jetten M.S.M."/>
            <person name="Mascher T."/>
            <person name="Medema M.H."/>
            <person name="Devos D.P."/>
            <person name="Kaster A.-K."/>
            <person name="Ovreas L."/>
            <person name="Rohde M."/>
            <person name="Galperin M.Y."/>
            <person name="Jogler C."/>
        </authorList>
    </citation>
    <scope>NUCLEOTIDE SEQUENCE [LARGE SCALE GENOMIC DNA]</scope>
    <source>
        <strain evidence="3 4">Mal4</strain>
    </source>
</reference>
<gene>
    <name evidence="3" type="ORF">Mal4_27610</name>
</gene>
<dbReference type="InterPro" id="IPR045063">
    <property type="entry name" value="Dynamin_N"/>
</dbReference>
<dbReference type="CDD" id="cd00882">
    <property type="entry name" value="Ras_like_GTPase"/>
    <property type="match status" value="1"/>
</dbReference>
<proteinExistence type="predicted"/>
<sequence length="607" mass="68950">MSTDELAHFEMLAQVDQVTVRLRRWSERESHWSAMNECQALLRRVLSRVDRLRIRLEAPLVVATFGGTGTGKSSLVNALVGEECTVSGRQRPTTRQPILITHPKTELEPLNLPVEEFQIVRREADLLRDIVIIDCPDPDTNEAESPGSNLARLHALLPHCDVLIYTSTQQKYRSARVSEELGQAASGCRLVFVQTHGDLDEDIREDWRKHLQPQYEVPDVFFVDSVRGLEEQRAGQRPSGDLARLMDLLTTQLAASERARVRRANVVDLLHAAVSRCHGLLGREWPKVDAVEQALAEQRGQLSRRMSERLCKELLGSRNLWERRLLSAVTDTWGFSPFSSVLRFYNGLGTLLASMSFYRARSTAQLALIGAMQGARWLEGRREERTAETSLQRASAFGIDDTLLRESELVVEGHLVSAGLDRGLVRGNDLDQLRQQAVRVEDDFLVDAGQRVEEIIQKLARRNSGWFTRTIYELLFASYLVYVLFRIGKNFFYESFWLSEPILSSDFYLPALVFFALWSGLLVMLFVRRLRRGLDQEITELARELTDVRLSHGLFPRLEETCSDLRWQRGELESIHEQIVSLRQELATGSQLGAQVEVGTDALPSEA</sequence>
<feature type="domain" description="Dynamin N-terminal" evidence="2">
    <location>
        <begin position="62"/>
        <end position="107"/>
    </location>
</feature>
<dbReference type="OrthoDB" id="238366at2"/>
<evidence type="ECO:0000256" key="1">
    <source>
        <dbReference type="SAM" id="Phobius"/>
    </source>
</evidence>
<dbReference type="Gene3D" id="3.40.50.300">
    <property type="entry name" value="P-loop containing nucleotide triphosphate hydrolases"/>
    <property type="match status" value="1"/>
</dbReference>
<keyword evidence="1" id="KW-1133">Transmembrane helix</keyword>
<dbReference type="SUPFAM" id="SSF52540">
    <property type="entry name" value="P-loop containing nucleoside triphosphate hydrolases"/>
    <property type="match status" value="1"/>
</dbReference>
<evidence type="ECO:0000259" key="2">
    <source>
        <dbReference type="Pfam" id="PF00350"/>
    </source>
</evidence>
<dbReference type="AlphaFoldDB" id="A0A517Z7J3"/>
<dbReference type="KEGG" id="mri:Mal4_27610"/>
<dbReference type="Proteomes" id="UP000320496">
    <property type="component" value="Chromosome"/>
</dbReference>
<feature type="transmembrane region" description="Helical" evidence="1">
    <location>
        <begin position="507"/>
        <end position="527"/>
    </location>
</feature>
<protein>
    <submittedName>
        <fullName evidence="3">Dynamin family protein</fullName>
    </submittedName>
</protein>
<name>A0A517Z7J3_9PLAN</name>
<keyword evidence="1" id="KW-0812">Transmembrane</keyword>
<dbReference type="InterPro" id="IPR027417">
    <property type="entry name" value="P-loop_NTPase"/>
</dbReference>
<keyword evidence="4" id="KW-1185">Reference proteome</keyword>
<organism evidence="3 4">
    <name type="scientific">Maioricimonas rarisocia</name>
    <dbReference type="NCBI Taxonomy" id="2528026"/>
    <lineage>
        <taxon>Bacteria</taxon>
        <taxon>Pseudomonadati</taxon>
        <taxon>Planctomycetota</taxon>
        <taxon>Planctomycetia</taxon>
        <taxon>Planctomycetales</taxon>
        <taxon>Planctomycetaceae</taxon>
        <taxon>Maioricimonas</taxon>
    </lineage>
</organism>
<feature type="transmembrane region" description="Helical" evidence="1">
    <location>
        <begin position="466"/>
        <end position="487"/>
    </location>
</feature>
<accession>A0A517Z7J3</accession>
<dbReference type="RefSeq" id="WP_145369717.1">
    <property type="nucleotide sequence ID" value="NZ_CP036275.1"/>
</dbReference>
<keyword evidence="1" id="KW-0472">Membrane</keyword>
<dbReference type="Pfam" id="PF00350">
    <property type="entry name" value="Dynamin_N"/>
    <property type="match status" value="1"/>
</dbReference>